<dbReference type="HOGENOM" id="CLU_3210921_0_0_2"/>
<evidence type="ECO:0000313" key="2">
    <source>
        <dbReference type="Proteomes" id="UP000006818"/>
    </source>
</evidence>
<dbReference type="AlphaFoldDB" id="C3NK63"/>
<accession>C3NK63</accession>
<protein>
    <submittedName>
        <fullName evidence="1">Uncharacterized protein</fullName>
    </submittedName>
</protein>
<reference evidence="1 2" key="1">
    <citation type="journal article" date="2009" name="Proc. Natl. Acad. Sci. U.S.A.">
        <title>Biogeography of the Sulfolobus islandicus pan-genome.</title>
        <authorList>
            <person name="Reno M.L."/>
            <person name="Held N.L."/>
            <person name="Fields C.J."/>
            <person name="Burke P.V."/>
            <person name="Whitaker R.J."/>
        </authorList>
    </citation>
    <scope>NUCLEOTIDE SEQUENCE [LARGE SCALE GENOMIC DNA]</scope>
    <source>
        <strain evidence="2">Y.N.15.51 / Yellowstone #2</strain>
    </source>
</reference>
<dbReference type="Proteomes" id="UP000006818">
    <property type="component" value="Chromosome"/>
</dbReference>
<dbReference type="KEGG" id="sin:YN1551_2328"/>
<dbReference type="EMBL" id="CP001404">
    <property type="protein sequence ID" value="ACP49306.1"/>
    <property type="molecule type" value="Genomic_DNA"/>
</dbReference>
<evidence type="ECO:0000313" key="1">
    <source>
        <dbReference type="EMBL" id="ACP49306.1"/>
    </source>
</evidence>
<proteinExistence type="predicted"/>
<organism evidence="1 2">
    <name type="scientific">Saccharolobus islandicus (strain Y.N.15.51 / Yellowstone #2)</name>
    <name type="common">Sulfolobus islandicus</name>
    <dbReference type="NCBI Taxonomy" id="419942"/>
    <lineage>
        <taxon>Archaea</taxon>
        <taxon>Thermoproteota</taxon>
        <taxon>Thermoprotei</taxon>
        <taxon>Sulfolobales</taxon>
        <taxon>Sulfolobaceae</taxon>
        <taxon>Saccharolobus</taxon>
    </lineage>
</organism>
<name>C3NK63_SACI1</name>
<sequence length="44" mass="4941">MSLTYKKIEEVPIKYLCGISSIVVFIELGTQSNREGLVRILSIV</sequence>
<gene>
    <name evidence="1" type="ordered locus">YN1551_2328</name>
</gene>